<name>A0A7S1RGT0_ALECA</name>
<organism evidence="1">
    <name type="scientific">Alexandrium catenella</name>
    <name type="common">Red tide dinoflagellate</name>
    <name type="synonym">Gonyaulax catenella</name>
    <dbReference type="NCBI Taxonomy" id="2925"/>
    <lineage>
        <taxon>Eukaryota</taxon>
        <taxon>Sar</taxon>
        <taxon>Alveolata</taxon>
        <taxon>Dinophyceae</taxon>
        <taxon>Gonyaulacales</taxon>
        <taxon>Pyrocystaceae</taxon>
        <taxon>Alexandrium</taxon>
    </lineage>
</organism>
<reference evidence="1" key="1">
    <citation type="submission" date="2021-01" db="EMBL/GenBank/DDBJ databases">
        <authorList>
            <person name="Corre E."/>
            <person name="Pelletier E."/>
            <person name="Niang G."/>
            <person name="Scheremetjew M."/>
            <person name="Finn R."/>
            <person name="Kale V."/>
            <person name="Holt S."/>
            <person name="Cochrane G."/>
            <person name="Meng A."/>
            <person name="Brown T."/>
            <person name="Cohen L."/>
        </authorList>
    </citation>
    <scope>NUCLEOTIDE SEQUENCE</scope>
    <source>
        <strain evidence="1">OF101</strain>
    </source>
</reference>
<sequence length="232" mass="24514">MPMQSLPCMAAKRRAARCCRLLAAAALCVAAAPVALQGTFAALPAFQSATRSGSADLGASASRGPSRLAPRASSAVVLEAAKKKAPAAKGADAIKDGDVIFLKGPKGNFLNAEENSENVKARASIRAPRAHLTIEKEGGGAISHGDKVYIKGFKGGYVDIQGDMVRLVYKDRSRVAGLEIWKEQGTGQGVISSGDVVYLKGGERSTYIDVEGQDVRARWPDEGKWQRMTVEV</sequence>
<evidence type="ECO:0000313" key="1">
    <source>
        <dbReference type="EMBL" id="CAD9166089.1"/>
    </source>
</evidence>
<accession>A0A7S1RGT0</accession>
<proteinExistence type="predicted"/>
<dbReference type="AlphaFoldDB" id="A0A7S1RGT0"/>
<gene>
    <name evidence="1" type="ORF">ACAT0790_LOCUS42857</name>
</gene>
<dbReference type="EMBL" id="HBGE01071531">
    <property type="protein sequence ID" value="CAD9166089.1"/>
    <property type="molecule type" value="Transcribed_RNA"/>
</dbReference>
<protein>
    <submittedName>
        <fullName evidence="1">Uncharacterized protein</fullName>
    </submittedName>
</protein>